<feature type="domain" description="SH2" evidence="3">
    <location>
        <begin position="75"/>
        <end position="161"/>
    </location>
</feature>
<protein>
    <recommendedName>
        <fullName evidence="3">SH2 domain-containing protein</fullName>
    </recommendedName>
</protein>
<evidence type="ECO:0000259" key="3">
    <source>
        <dbReference type="PROSITE" id="PS50001"/>
    </source>
</evidence>
<dbReference type="EMBL" id="ASPP01030268">
    <property type="protein sequence ID" value="ETO04116.1"/>
    <property type="molecule type" value="Genomic_DNA"/>
</dbReference>
<evidence type="ECO:0000313" key="4">
    <source>
        <dbReference type="EMBL" id="ETO04116.1"/>
    </source>
</evidence>
<organism evidence="4 5">
    <name type="scientific">Reticulomyxa filosa</name>
    <dbReference type="NCBI Taxonomy" id="46433"/>
    <lineage>
        <taxon>Eukaryota</taxon>
        <taxon>Sar</taxon>
        <taxon>Rhizaria</taxon>
        <taxon>Retaria</taxon>
        <taxon>Foraminifera</taxon>
        <taxon>Monothalamids</taxon>
        <taxon>Reticulomyxidae</taxon>
        <taxon>Reticulomyxa</taxon>
    </lineage>
</organism>
<dbReference type="AlphaFoldDB" id="X6LRT2"/>
<dbReference type="SUPFAM" id="SSF55550">
    <property type="entry name" value="SH2 domain"/>
    <property type="match status" value="1"/>
</dbReference>
<accession>X6LRT2</accession>
<keyword evidence="1" id="KW-0727">SH2 domain</keyword>
<proteinExistence type="predicted"/>
<dbReference type="PROSITE" id="PS50001">
    <property type="entry name" value="SH2"/>
    <property type="match status" value="1"/>
</dbReference>
<sequence>DRDRDKDRDREIDNGEHLPSRANSVTQEAAMMDEPDENKSESADDERKSKSEGPILKSSQSLPPQTQAVQLDFFMTREFCEKILQSCPQGTFTLRLSATVPGGLVLSYLEKKMGKINHILLTRIHKDQYLVTGKQKTKGSNVTTQKKVATSLSQLIRSFTKLQYIYTSHKVFAKKVLF</sequence>
<evidence type="ECO:0000256" key="2">
    <source>
        <dbReference type="SAM" id="MobiDB-lite"/>
    </source>
</evidence>
<dbReference type="Pfam" id="PF00017">
    <property type="entry name" value="SH2"/>
    <property type="match status" value="1"/>
</dbReference>
<dbReference type="CDD" id="cd00173">
    <property type="entry name" value="SH2"/>
    <property type="match status" value="1"/>
</dbReference>
<feature type="compositionally biased region" description="Basic and acidic residues" evidence="2">
    <location>
        <begin position="1"/>
        <end position="19"/>
    </location>
</feature>
<evidence type="ECO:0000256" key="1">
    <source>
        <dbReference type="PROSITE-ProRule" id="PRU00191"/>
    </source>
</evidence>
<evidence type="ECO:0000313" key="5">
    <source>
        <dbReference type="Proteomes" id="UP000023152"/>
    </source>
</evidence>
<name>X6LRT2_RETFI</name>
<feature type="compositionally biased region" description="Basic and acidic residues" evidence="2">
    <location>
        <begin position="37"/>
        <end position="51"/>
    </location>
</feature>
<gene>
    <name evidence="4" type="ORF">RFI_33286</name>
</gene>
<dbReference type="SMART" id="SM00252">
    <property type="entry name" value="SH2"/>
    <property type="match status" value="1"/>
</dbReference>
<dbReference type="Proteomes" id="UP000023152">
    <property type="component" value="Unassembled WGS sequence"/>
</dbReference>
<dbReference type="InterPro" id="IPR036860">
    <property type="entry name" value="SH2_dom_sf"/>
</dbReference>
<comment type="caution">
    <text evidence="4">The sequence shown here is derived from an EMBL/GenBank/DDBJ whole genome shotgun (WGS) entry which is preliminary data.</text>
</comment>
<keyword evidence="5" id="KW-1185">Reference proteome</keyword>
<dbReference type="InterPro" id="IPR000980">
    <property type="entry name" value="SH2"/>
</dbReference>
<feature type="region of interest" description="Disordered" evidence="2">
    <location>
        <begin position="1"/>
        <end position="63"/>
    </location>
</feature>
<dbReference type="Gene3D" id="3.30.505.10">
    <property type="entry name" value="SH2 domain"/>
    <property type="match status" value="1"/>
</dbReference>
<feature type="non-terminal residue" evidence="4">
    <location>
        <position position="1"/>
    </location>
</feature>
<reference evidence="4 5" key="1">
    <citation type="journal article" date="2013" name="Curr. Biol.">
        <title>The Genome of the Foraminiferan Reticulomyxa filosa.</title>
        <authorList>
            <person name="Glockner G."/>
            <person name="Hulsmann N."/>
            <person name="Schleicher M."/>
            <person name="Noegel A.A."/>
            <person name="Eichinger L."/>
            <person name="Gallinger C."/>
            <person name="Pawlowski J."/>
            <person name="Sierra R."/>
            <person name="Euteneuer U."/>
            <person name="Pillet L."/>
            <person name="Moustafa A."/>
            <person name="Platzer M."/>
            <person name="Groth M."/>
            <person name="Szafranski K."/>
            <person name="Schliwa M."/>
        </authorList>
    </citation>
    <scope>NUCLEOTIDE SEQUENCE [LARGE SCALE GENOMIC DNA]</scope>
</reference>